<organism evidence="12 13">
    <name type="scientific">Clostridium gelidum</name>
    <dbReference type="NCBI Taxonomy" id="704125"/>
    <lineage>
        <taxon>Bacteria</taxon>
        <taxon>Bacillati</taxon>
        <taxon>Bacillota</taxon>
        <taxon>Clostridia</taxon>
        <taxon>Eubacteriales</taxon>
        <taxon>Clostridiaceae</taxon>
        <taxon>Clostridium</taxon>
    </lineage>
</organism>
<comment type="catalytic activity">
    <reaction evidence="9">
        <text>adenosine + phosphate = alpha-D-ribose 1-phosphate + adenine</text>
        <dbReference type="Rhea" id="RHEA:27642"/>
        <dbReference type="ChEBI" id="CHEBI:16335"/>
        <dbReference type="ChEBI" id="CHEBI:16708"/>
        <dbReference type="ChEBI" id="CHEBI:43474"/>
        <dbReference type="ChEBI" id="CHEBI:57720"/>
        <dbReference type="EC" id="2.4.2.1"/>
    </reaction>
    <physiologicalReaction direction="left-to-right" evidence="9">
        <dbReference type="Rhea" id="RHEA:27643"/>
    </physiologicalReaction>
</comment>
<gene>
    <name evidence="12" type="ORF">psyc5s11_42780</name>
</gene>
<evidence type="ECO:0000256" key="3">
    <source>
        <dbReference type="ARBA" id="ARBA00007353"/>
    </source>
</evidence>
<comment type="function">
    <text evidence="2">Purine nucleoside enzyme that catalyzes the phosphorolysis of adenosine and inosine nucleosides, yielding D-ribose 1-phosphate and the respective free bases, adenine and hypoxanthine. Also catalyzes the phosphorolysis of S-methyl-5'-thioadenosine into adenine and S-methyl-5-thio-alpha-D-ribose 1-phosphate. Also has adenosine deaminase activity.</text>
</comment>
<dbReference type="Proteomes" id="UP000824633">
    <property type="component" value="Chromosome"/>
</dbReference>
<evidence type="ECO:0000256" key="2">
    <source>
        <dbReference type="ARBA" id="ARBA00003215"/>
    </source>
</evidence>
<evidence type="ECO:0000256" key="9">
    <source>
        <dbReference type="ARBA" id="ARBA00048968"/>
    </source>
</evidence>
<keyword evidence="7" id="KW-0862">Zinc</keyword>
<sequence length="252" mass="29257">MNKLDFNLLKKKDDFMIIDNEKFQIVFTNAEKERSFNRSTEEGIKELNSLKKEFNVKDIIYLKQIHSDKILKYTAKEKSIKDEEGDAIITNEKDVIIGVFTADCVPVILIDEENQVVAAIHSGWKGTFESITFKTIEKMKLEFNANESNIKAYIGPHIKKCCYEVSEELKFKFIDKKNTINKEELFDKNNLNLEACIMDDLKRAGVKNSNINNLDLCTYCSEDIKLHSYRKSQGSYGRMFSFITLRGKRKDD</sequence>
<keyword evidence="13" id="KW-1185">Reference proteome</keyword>
<evidence type="ECO:0000313" key="12">
    <source>
        <dbReference type="EMBL" id="BCZ48211.1"/>
    </source>
</evidence>
<evidence type="ECO:0000256" key="8">
    <source>
        <dbReference type="ARBA" id="ARBA00047989"/>
    </source>
</evidence>
<dbReference type="InterPro" id="IPR038371">
    <property type="entry name" value="Cu_polyphenol_OxRdtase_sf"/>
</dbReference>
<keyword evidence="4" id="KW-0808">Transferase</keyword>
<reference evidence="13" key="1">
    <citation type="submission" date="2021-07" db="EMBL/GenBank/DDBJ databases">
        <title>Complete genome sequencing of a Clostridium isolate.</title>
        <authorList>
            <person name="Ueki A."/>
            <person name="Tonouchi A."/>
        </authorList>
    </citation>
    <scope>NUCLEOTIDE SEQUENCE [LARGE SCALE GENOMIC DNA]</scope>
    <source>
        <strain evidence="13">C5S11</strain>
    </source>
</reference>
<proteinExistence type="inferred from homology"/>
<accession>A0ABM7T8C3</accession>
<evidence type="ECO:0000256" key="6">
    <source>
        <dbReference type="ARBA" id="ARBA00022801"/>
    </source>
</evidence>
<dbReference type="Gene3D" id="3.60.140.10">
    <property type="entry name" value="CNF1/YfiH-like putative cysteine hydrolases"/>
    <property type="match status" value="1"/>
</dbReference>
<comment type="catalytic activity">
    <reaction evidence="8">
        <text>adenosine + H2O + H(+) = inosine + NH4(+)</text>
        <dbReference type="Rhea" id="RHEA:24408"/>
        <dbReference type="ChEBI" id="CHEBI:15377"/>
        <dbReference type="ChEBI" id="CHEBI:15378"/>
        <dbReference type="ChEBI" id="CHEBI:16335"/>
        <dbReference type="ChEBI" id="CHEBI:17596"/>
        <dbReference type="ChEBI" id="CHEBI:28938"/>
        <dbReference type="EC" id="3.5.4.4"/>
    </reaction>
    <physiologicalReaction direction="left-to-right" evidence="8">
        <dbReference type="Rhea" id="RHEA:24409"/>
    </physiologicalReaction>
</comment>
<evidence type="ECO:0000313" key="13">
    <source>
        <dbReference type="Proteomes" id="UP000824633"/>
    </source>
</evidence>
<evidence type="ECO:0000256" key="4">
    <source>
        <dbReference type="ARBA" id="ARBA00022679"/>
    </source>
</evidence>
<evidence type="ECO:0000256" key="1">
    <source>
        <dbReference type="ARBA" id="ARBA00000553"/>
    </source>
</evidence>
<keyword evidence="6" id="KW-0378">Hydrolase</keyword>
<comment type="catalytic activity">
    <reaction evidence="1">
        <text>inosine + phosphate = alpha-D-ribose 1-phosphate + hypoxanthine</text>
        <dbReference type="Rhea" id="RHEA:27646"/>
        <dbReference type="ChEBI" id="CHEBI:17368"/>
        <dbReference type="ChEBI" id="CHEBI:17596"/>
        <dbReference type="ChEBI" id="CHEBI:43474"/>
        <dbReference type="ChEBI" id="CHEBI:57720"/>
        <dbReference type="EC" id="2.4.2.1"/>
    </reaction>
    <physiologicalReaction direction="left-to-right" evidence="1">
        <dbReference type="Rhea" id="RHEA:27647"/>
    </physiologicalReaction>
</comment>
<dbReference type="PANTHER" id="PTHR30616:SF2">
    <property type="entry name" value="PURINE NUCLEOSIDE PHOSPHORYLASE LACC1"/>
    <property type="match status" value="1"/>
</dbReference>
<comment type="similarity">
    <text evidence="3 11">Belongs to the purine nucleoside phosphorylase YfiH/LACC1 family.</text>
</comment>
<keyword evidence="5" id="KW-0479">Metal-binding</keyword>
<dbReference type="Pfam" id="PF02578">
    <property type="entry name" value="Cu-oxidase_4"/>
    <property type="match status" value="1"/>
</dbReference>
<protein>
    <recommendedName>
        <fullName evidence="11">Purine nucleoside phosphorylase</fullName>
    </recommendedName>
</protein>
<evidence type="ECO:0000256" key="10">
    <source>
        <dbReference type="ARBA" id="ARBA00049893"/>
    </source>
</evidence>
<evidence type="ECO:0000256" key="5">
    <source>
        <dbReference type="ARBA" id="ARBA00022723"/>
    </source>
</evidence>
<dbReference type="SUPFAM" id="SSF64438">
    <property type="entry name" value="CNF1/YfiH-like putative cysteine hydrolases"/>
    <property type="match status" value="1"/>
</dbReference>
<comment type="catalytic activity">
    <reaction evidence="10">
        <text>S-methyl-5'-thioadenosine + phosphate = 5-(methylsulfanyl)-alpha-D-ribose 1-phosphate + adenine</text>
        <dbReference type="Rhea" id="RHEA:11852"/>
        <dbReference type="ChEBI" id="CHEBI:16708"/>
        <dbReference type="ChEBI" id="CHEBI:17509"/>
        <dbReference type="ChEBI" id="CHEBI:43474"/>
        <dbReference type="ChEBI" id="CHEBI:58533"/>
        <dbReference type="EC" id="2.4.2.28"/>
    </reaction>
    <physiologicalReaction direction="left-to-right" evidence="10">
        <dbReference type="Rhea" id="RHEA:11853"/>
    </physiologicalReaction>
</comment>
<dbReference type="CDD" id="cd16833">
    <property type="entry name" value="YfiH"/>
    <property type="match status" value="1"/>
</dbReference>
<dbReference type="InterPro" id="IPR003730">
    <property type="entry name" value="Cu_polyphenol_OxRdtase"/>
</dbReference>
<dbReference type="PANTHER" id="PTHR30616">
    <property type="entry name" value="UNCHARACTERIZED PROTEIN YFIH"/>
    <property type="match status" value="1"/>
</dbReference>
<evidence type="ECO:0000256" key="11">
    <source>
        <dbReference type="RuleBase" id="RU361274"/>
    </source>
</evidence>
<evidence type="ECO:0000256" key="7">
    <source>
        <dbReference type="ARBA" id="ARBA00022833"/>
    </source>
</evidence>
<dbReference type="NCBIfam" id="TIGR00726">
    <property type="entry name" value="peptidoglycan editing factor PgeF"/>
    <property type="match status" value="1"/>
</dbReference>
<name>A0ABM7T8C3_9CLOT</name>
<dbReference type="EMBL" id="AP024849">
    <property type="protein sequence ID" value="BCZ48211.1"/>
    <property type="molecule type" value="Genomic_DNA"/>
</dbReference>
<dbReference type="InterPro" id="IPR011324">
    <property type="entry name" value="Cytotoxic_necrot_fac-like_cat"/>
</dbReference>